<proteinExistence type="predicted"/>
<organism evidence="1 2">
    <name type="scientific">Aspergillus granulosus</name>
    <dbReference type="NCBI Taxonomy" id="176169"/>
    <lineage>
        <taxon>Eukaryota</taxon>
        <taxon>Fungi</taxon>
        <taxon>Dikarya</taxon>
        <taxon>Ascomycota</taxon>
        <taxon>Pezizomycotina</taxon>
        <taxon>Eurotiomycetes</taxon>
        <taxon>Eurotiomycetidae</taxon>
        <taxon>Eurotiales</taxon>
        <taxon>Aspergillaceae</taxon>
        <taxon>Aspergillus</taxon>
        <taxon>Aspergillus subgen. Nidulantes</taxon>
    </lineage>
</organism>
<evidence type="ECO:0000313" key="2">
    <source>
        <dbReference type="Proteomes" id="UP001610334"/>
    </source>
</evidence>
<gene>
    <name evidence="1" type="ORF">BJX63DRAFT_354350</name>
</gene>
<reference evidence="1 2" key="1">
    <citation type="submission" date="2024-07" db="EMBL/GenBank/DDBJ databases">
        <title>Section-level genome sequencing and comparative genomics of Aspergillus sections Usti and Cavernicolus.</title>
        <authorList>
            <consortium name="Lawrence Berkeley National Laboratory"/>
            <person name="Nybo J.L."/>
            <person name="Vesth T.C."/>
            <person name="Theobald S."/>
            <person name="Frisvad J.C."/>
            <person name="Larsen T.O."/>
            <person name="Kjaerboelling I."/>
            <person name="Rothschild-Mancinelli K."/>
            <person name="Lyhne E.K."/>
            <person name="Kogle M.E."/>
            <person name="Barry K."/>
            <person name="Clum A."/>
            <person name="Na H."/>
            <person name="Ledsgaard L."/>
            <person name="Lin J."/>
            <person name="Lipzen A."/>
            <person name="Kuo A."/>
            <person name="Riley R."/>
            <person name="Mondo S."/>
            <person name="Labutti K."/>
            <person name="Haridas S."/>
            <person name="Pangalinan J."/>
            <person name="Salamov A.A."/>
            <person name="Simmons B.A."/>
            <person name="Magnuson J.K."/>
            <person name="Chen J."/>
            <person name="Drula E."/>
            <person name="Henrissat B."/>
            <person name="Wiebenga A."/>
            <person name="Lubbers R.J."/>
            <person name="Gomes A.C."/>
            <person name="Makela M.R."/>
            <person name="Stajich J."/>
            <person name="Grigoriev I.V."/>
            <person name="Mortensen U.H."/>
            <person name="De Vries R.P."/>
            <person name="Baker S.E."/>
            <person name="Andersen M.R."/>
        </authorList>
    </citation>
    <scope>NUCLEOTIDE SEQUENCE [LARGE SCALE GENOMIC DNA]</scope>
    <source>
        <strain evidence="1 2">CBS 588.65</strain>
    </source>
</reference>
<dbReference type="Proteomes" id="UP001610334">
    <property type="component" value="Unassembled WGS sequence"/>
</dbReference>
<name>A0ABR4H411_9EURO</name>
<sequence length="146" mass="16047">MTGRKCQCCPPSGLTRYPLLSLVRFRFTDCVRAGGVGGCNMSGEIGTQLERPSTGHYSPCFVYARHVRHPPAPCPTCQIARLPIKRGPLFKRLLQVRKKMGSHAAPVPELELESPQPATEGTMSRRLAFRTAAVSIQFGCPILRLV</sequence>
<keyword evidence="2" id="KW-1185">Reference proteome</keyword>
<protein>
    <submittedName>
        <fullName evidence="1">Uncharacterized protein</fullName>
    </submittedName>
</protein>
<evidence type="ECO:0000313" key="1">
    <source>
        <dbReference type="EMBL" id="KAL2809548.1"/>
    </source>
</evidence>
<dbReference type="EMBL" id="JBFXLT010000087">
    <property type="protein sequence ID" value="KAL2809548.1"/>
    <property type="molecule type" value="Genomic_DNA"/>
</dbReference>
<comment type="caution">
    <text evidence="1">The sequence shown here is derived from an EMBL/GenBank/DDBJ whole genome shotgun (WGS) entry which is preliminary data.</text>
</comment>
<accession>A0ABR4H411</accession>